<evidence type="ECO:0000256" key="5">
    <source>
        <dbReference type="ARBA" id="ARBA00035459"/>
    </source>
</evidence>
<dbReference type="GO" id="GO:0002181">
    <property type="term" value="P:cytoplasmic translation"/>
    <property type="evidence" value="ECO:0007669"/>
    <property type="project" value="TreeGrafter"/>
</dbReference>
<gene>
    <name evidence="9" type="ORF">A3D09_01970</name>
</gene>
<dbReference type="Gene3D" id="4.10.950.10">
    <property type="entry name" value="Ribosomal protein L2, domain 3"/>
    <property type="match status" value="1"/>
</dbReference>
<feature type="domain" description="Large ribosomal subunit protein uL2 C-terminal" evidence="7">
    <location>
        <begin position="107"/>
        <end position="236"/>
    </location>
</feature>
<evidence type="ECO:0000256" key="4">
    <source>
        <dbReference type="ARBA" id="ARBA00035242"/>
    </source>
</evidence>
<feature type="region of interest" description="Disordered" evidence="6">
    <location>
        <begin position="180"/>
        <end position="259"/>
    </location>
</feature>
<organism evidence="9 10">
    <name type="scientific">Candidatus Collierbacteria bacterium RIFCSPHIGHO2_02_FULL_49_10</name>
    <dbReference type="NCBI Taxonomy" id="1817723"/>
    <lineage>
        <taxon>Bacteria</taxon>
        <taxon>Candidatus Collieribacteriota</taxon>
    </lineage>
</organism>
<dbReference type="SUPFAM" id="SSF50249">
    <property type="entry name" value="Nucleic acid-binding proteins"/>
    <property type="match status" value="1"/>
</dbReference>
<reference evidence="9 10" key="1">
    <citation type="journal article" date="2016" name="Nat. Commun.">
        <title>Thousands of microbial genomes shed light on interconnected biogeochemical processes in an aquifer system.</title>
        <authorList>
            <person name="Anantharaman K."/>
            <person name="Brown C.T."/>
            <person name="Hug L.A."/>
            <person name="Sharon I."/>
            <person name="Castelle C.J."/>
            <person name="Probst A.J."/>
            <person name="Thomas B.C."/>
            <person name="Singh A."/>
            <person name="Wilkins M.J."/>
            <person name="Karaoz U."/>
            <person name="Brodie E.L."/>
            <person name="Williams K.H."/>
            <person name="Hubbard S.S."/>
            <person name="Banfield J.F."/>
        </authorList>
    </citation>
    <scope>NUCLEOTIDE SEQUENCE [LARGE SCALE GENOMIC DNA]</scope>
</reference>
<dbReference type="InterPro" id="IPR002171">
    <property type="entry name" value="Ribosomal_uL2"/>
</dbReference>
<evidence type="ECO:0000256" key="6">
    <source>
        <dbReference type="SAM" id="MobiDB-lite"/>
    </source>
</evidence>
<dbReference type="GO" id="GO:0015934">
    <property type="term" value="C:large ribosomal subunit"/>
    <property type="evidence" value="ECO:0007669"/>
    <property type="project" value="InterPro"/>
</dbReference>
<dbReference type="Gene3D" id="2.40.50.140">
    <property type="entry name" value="Nucleic acid-binding proteins"/>
    <property type="match status" value="1"/>
</dbReference>
<feature type="compositionally biased region" description="Basic residues" evidence="6">
    <location>
        <begin position="237"/>
        <end position="246"/>
    </location>
</feature>
<dbReference type="EMBL" id="MFAH01000034">
    <property type="protein sequence ID" value="OGD71115.1"/>
    <property type="molecule type" value="Genomic_DNA"/>
</dbReference>
<name>A0A1F5EUQ6_9BACT</name>
<dbReference type="SMART" id="SM01382">
    <property type="entry name" value="Ribosomal_L2_C"/>
    <property type="match status" value="1"/>
</dbReference>
<dbReference type="NCBIfam" id="TIGR01171">
    <property type="entry name" value="rplB_bact"/>
    <property type="match status" value="1"/>
</dbReference>
<evidence type="ECO:0000259" key="7">
    <source>
        <dbReference type="SMART" id="SM01382"/>
    </source>
</evidence>
<evidence type="ECO:0000313" key="10">
    <source>
        <dbReference type="Proteomes" id="UP000177390"/>
    </source>
</evidence>
<dbReference type="FunFam" id="4.10.950.10:FF:000001">
    <property type="entry name" value="50S ribosomal protein L2"/>
    <property type="match status" value="1"/>
</dbReference>
<dbReference type="InterPro" id="IPR005880">
    <property type="entry name" value="Ribosomal_uL2_bac/org-type"/>
</dbReference>
<dbReference type="PANTHER" id="PTHR13691">
    <property type="entry name" value="RIBOSOMAL PROTEIN L2"/>
    <property type="match status" value="1"/>
</dbReference>
<dbReference type="InterPro" id="IPR014726">
    <property type="entry name" value="Ribosomal_uL2_dom3"/>
</dbReference>
<evidence type="ECO:0000256" key="3">
    <source>
        <dbReference type="ARBA" id="ARBA00023274"/>
    </source>
</evidence>
<dbReference type="InterPro" id="IPR022666">
    <property type="entry name" value="Ribosomal_uL2_RNA-bd_dom"/>
</dbReference>
<evidence type="ECO:0000256" key="1">
    <source>
        <dbReference type="ARBA" id="ARBA00005636"/>
    </source>
</evidence>
<proteinExistence type="inferred from homology"/>
<evidence type="ECO:0000259" key="8">
    <source>
        <dbReference type="SMART" id="SM01383"/>
    </source>
</evidence>
<dbReference type="GO" id="GO:0003723">
    <property type="term" value="F:RNA binding"/>
    <property type="evidence" value="ECO:0007669"/>
    <property type="project" value="InterPro"/>
</dbReference>
<dbReference type="Gene3D" id="2.30.30.30">
    <property type="match status" value="1"/>
</dbReference>
<dbReference type="PIRSF" id="PIRSF002158">
    <property type="entry name" value="Ribosomal_L2"/>
    <property type="match status" value="1"/>
</dbReference>
<comment type="caution">
    <text evidence="9">The sequence shown here is derived from an EMBL/GenBank/DDBJ whole genome shotgun (WGS) entry which is preliminary data.</text>
</comment>
<accession>A0A1F5EUQ6</accession>
<dbReference type="Pfam" id="PF00181">
    <property type="entry name" value="Ribosomal_L2_N"/>
    <property type="match status" value="1"/>
</dbReference>
<dbReference type="Pfam" id="PF03947">
    <property type="entry name" value="Ribosomal_L2_C"/>
    <property type="match status" value="1"/>
</dbReference>
<dbReference type="GO" id="GO:0003735">
    <property type="term" value="F:structural constituent of ribosome"/>
    <property type="evidence" value="ECO:0007669"/>
    <property type="project" value="InterPro"/>
</dbReference>
<dbReference type="SUPFAM" id="SSF50104">
    <property type="entry name" value="Translation proteins SH3-like domain"/>
    <property type="match status" value="1"/>
</dbReference>
<dbReference type="InterPro" id="IPR008991">
    <property type="entry name" value="Translation_prot_SH3-like_sf"/>
</dbReference>
<dbReference type="PANTHER" id="PTHR13691:SF5">
    <property type="entry name" value="LARGE RIBOSOMAL SUBUNIT PROTEIN UL2M"/>
    <property type="match status" value="1"/>
</dbReference>
<evidence type="ECO:0000313" key="9">
    <source>
        <dbReference type="EMBL" id="OGD71115.1"/>
    </source>
</evidence>
<dbReference type="InterPro" id="IPR014722">
    <property type="entry name" value="Rib_uL2_dom2"/>
</dbReference>
<keyword evidence="3" id="KW-0687">Ribonucleoprotein</keyword>
<dbReference type="SMART" id="SM01383">
    <property type="entry name" value="Ribosomal_L2"/>
    <property type="match status" value="1"/>
</dbReference>
<dbReference type="Proteomes" id="UP000177390">
    <property type="component" value="Unassembled WGS sequence"/>
</dbReference>
<feature type="domain" description="Large ribosomal subunit protein uL2 RNA-binding" evidence="8">
    <location>
        <begin position="23"/>
        <end position="99"/>
    </location>
</feature>
<dbReference type="GO" id="GO:0016740">
    <property type="term" value="F:transferase activity"/>
    <property type="evidence" value="ECO:0007669"/>
    <property type="project" value="InterPro"/>
</dbReference>
<dbReference type="AlphaFoldDB" id="A0A1F5EUQ6"/>
<dbReference type="InterPro" id="IPR012340">
    <property type="entry name" value="NA-bd_OB-fold"/>
</dbReference>
<feature type="compositionally biased region" description="Basic residues" evidence="6">
    <location>
        <begin position="192"/>
        <end position="203"/>
    </location>
</feature>
<comment type="similarity">
    <text evidence="1">Belongs to the universal ribosomal protein uL2 family.</text>
</comment>
<dbReference type="InterPro" id="IPR022669">
    <property type="entry name" value="Ribosomal_uL2_C"/>
</dbReference>
<sequence>MYINTSISKTMKNLLTINKKSSGRNFSGKITVRGQGGRQKRYLRLVDWKRNVLDMPARVAAIEYDPNRTTDIALLVYPNGVKNYILAPTGLKAGDKVVSSTKATVEMLPGNATLLKFMPIGTPIHNLELTPGKGAQIVRSAGLAAFVQSKDGDKVIVKLPSGQTRVFDAETKATIGALGNEHHKEENLGKAGRSRHLGRRPKVRGVAQDPRSHPHGGGEGRSGIGMKSPKSPWGKRTLGRKTRKLHKYSDKHIIKSNIR</sequence>
<keyword evidence="2 9" id="KW-0689">Ribosomal protein</keyword>
<evidence type="ECO:0000256" key="2">
    <source>
        <dbReference type="ARBA" id="ARBA00022980"/>
    </source>
</evidence>
<protein>
    <recommendedName>
        <fullName evidence="4">Large ribosomal subunit protein uL2</fullName>
    </recommendedName>
    <alternativeName>
        <fullName evidence="5">50S ribosomal protein L2</fullName>
    </alternativeName>
</protein>